<sequence length="366" mass="38822">MTITEKPRESTAATGRALAPTPFRALSVAMVKGFLRDKATLFFTFLFPLMFLVIFGLIFGDQASSKTEIGVVGDGPVIAALEQSGAVELTRLGSTDEALAQVGSGDLPAFIAQQGDAVTLRFAASDSAKAGTVNGLVRGVVDQANLAATGQSPRFALDAAQVEDSSLKPIQYMAPGILSWAVSIAAVFGAALTFVNWRKKQVLRRLQLAPVQPSTVLGSRVVVSLGVAVLQFVLFVGIAMLPMFGLRLSGQWWLAVPLLLLGTLAFFSIGMLVGAFCKTEEAASGAANLITLPMAFLSGAFFPVDQTPQWLQGISKVFPMRHLNDGMLDVMVRGKGVEALLLPAGVLIAFTLVVGFIASRVFRWED</sequence>
<evidence type="ECO:0000256" key="3">
    <source>
        <dbReference type="ARBA" id="ARBA00022989"/>
    </source>
</evidence>
<proteinExistence type="predicted"/>
<accession>A0A263D961</accession>
<keyword evidence="3 5" id="KW-1133">Transmembrane helix</keyword>
<dbReference type="Proteomes" id="UP000242444">
    <property type="component" value="Unassembled WGS sequence"/>
</dbReference>
<dbReference type="GO" id="GO:0140359">
    <property type="term" value="F:ABC-type transporter activity"/>
    <property type="evidence" value="ECO:0007669"/>
    <property type="project" value="InterPro"/>
</dbReference>
<dbReference type="PANTHER" id="PTHR43027:SF2">
    <property type="entry name" value="TRANSPORT PERMEASE PROTEIN"/>
    <property type="match status" value="1"/>
</dbReference>
<evidence type="ECO:0000256" key="5">
    <source>
        <dbReference type="SAM" id="Phobius"/>
    </source>
</evidence>
<feature type="transmembrane region" description="Helical" evidence="5">
    <location>
        <begin position="39"/>
        <end position="59"/>
    </location>
</feature>
<reference evidence="7 8" key="1">
    <citation type="submission" date="2017-07" db="EMBL/GenBank/DDBJ databases">
        <title>Amycolatopsis antarcticus sp. nov., isolated from the surface of an Antarcticus brown macroalga.</title>
        <authorList>
            <person name="Wang J."/>
            <person name="Leiva S."/>
            <person name="Huang J."/>
            <person name="Huang Y."/>
        </authorList>
    </citation>
    <scope>NUCLEOTIDE SEQUENCE [LARGE SCALE GENOMIC DNA]</scope>
    <source>
        <strain evidence="7 8">AU-G6</strain>
    </source>
</reference>
<dbReference type="InParanoid" id="A0A263D961"/>
<dbReference type="AlphaFoldDB" id="A0A263D961"/>
<organism evidence="7 8">
    <name type="scientific">Amycolatopsis antarctica</name>
    <dbReference type="NCBI Taxonomy" id="1854586"/>
    <lineage>
        <taxon>Bacteria</taxon>
        <taxon>Bacillati</taxon>
        <taxon>Actinomycetota</taxon>
        <taxon>Actinomycetes</taxon>
        <taxon>Pseudonocardiales</taxon>
        <taxon>Pseudonocardiaceae</taxon>
        <taxon>Amycolatopsis</taxon>
    </lineage>
</organism>
<name>A0A263D961_9PSEU</name>
<evidence type="ECO:0000256" key="4">
    <source>
        <dbReference type="ARBA" id="ARBA00023136"/>
    </source>
</evidence>
<protein>
    <submittedName>
        <fullName evidence="7">ABC transporter</fullName>
    </submittedName>
</protein>
<dbReference type="RefSeq" id="WP_094861682.1">
    <property type="nucleotide sequence ID" value="NZ_NKYE01000003.1"/>
</dbReference>
<feature type="transmembrane region" description="Helical" evidence="5">
    <location>
        <begin position="285"/>
        <end position="304"/>
    </location>
</feature>
<evidence type="ECO:0000256" key="2">
    <source>
        <dbReference type="ARBA" id="ARBA00022692"/>
    </source>
</evidence>
<dbReference type="InterPro" id="IPR013525">
    <property type="entry name" value="ABC2_TM"/>
</dbReference>
<dbReference type="EMBL" id="NKYE01000003">
    <property type="protein sequence ID" value="OZM73925.1"/>
    <property type="molecule type" value="Genomic_DNA"/>
</dbReference>
<dbReference type="Pfam" id="PF12698">
    <property type="entry name" value="ABC2_membrane_3"/>
    <property type="match status" value="1"/>
</dbReference>
<dbReference type="PROSITE" id="PS51012">
    <property type="entry name" value="ABC_TM2"/>
    <property type="match status" value="1"/>
</dbReference>
<dbReference type="OrthoDB" id="9778589at2"/>
<keyword evidence="8" id="KW-1185">Reference proteome</keyword>
<evidence type="ECO:0000313" key="8">
    <source>
        <dbReference type="Proteomes" id="UP000242444"/>
    </source>
</evidence>
<evidence type="ECO:0000313" key="7">
    <source>
        <dbReference type="EMBL" id="OZM73925.1"/>
    </source>
</evidence>
<keyword evidence="4 5" id="KW-0472">Membrane</keyword>
<evidence type="ECO:0000259" key="6">
    <source>
        <dbReference type="PROSITE" id="PS51012"/>
    </source>
</evidence>
<dbReference type="InterPro" id="IPR052902">
    <property type="entry name" value="ABC-2_transporter"/>
</dbReference>
<dbReference type="GO" id="GO:0016020">
    <property type="term" value="C:membrane"/>
    <property type="evidence" value="ECO:0007669"/>
    <property type="project" value="UniProtKB-SubCell"/>
</dbReference>
<dbReference type="InterPro" id="IPR047817">
    <property type="entry name" value="ABC2_TM_bact-type"/>
</dbReference>
<gene>
    <name evidence="7" type="ORF">CFN78_06435</name>
</gene>
<feature type="transmembrane region" description="Helical" evidence="5">
    <location>
        <begin position="217"/>
        <end position="240"/>
    </location>
</feature>
<feature type="transmembrane region" description="Helical" evidence="5">
    <location>
        <begin position="340"/>
        <end position="362"/>
    </location>
</feature>
<comment type="caution">
    <text evidence="7">The sequence shown here is derived from an EMBL/GenBank/DDBJ whole genome shotgun (WGS) entry which is preliminary data.</text>
</comment>
<comment type="subcellular location">
    <subcellularLocation>
        <location evidence="1">Membrane</location>
        <topology evidence="1">Multi-pass membrane protein</topology>
    </subcellularLocation>
</comment>
<feature type="transmembrane region" description="Helical" evidence="5">
    <location>
        <begin position="252"/>
        <end position="273"/>
    </location>
</feature>
<keyword evidence="2 5" id="KW-0812">Transmembrane</keyword>
<feature type="transmembrane region" description="Helical" evidence="5">
    <location>
        <begin position="177"/>
        <end position="197"/>
    </location>
</feature>
<dbReference type="PANTHER" id="PTHR43027">
    <property type="entry name" value="DOXORUBICIN RESISTANCE ABC TRANSPORTER PERMEASE PROTEIN DRRC-RELATED"/>
    <property type="match status" value="1"/>
</dbReference>
<evidence type="ECO:0000256" key="1">
    <source>
        <dbReference type="ARBA" id="ARBA00004141"/>
    </source>
</evidence>
<feature type="domain" description="ABC transmembrane type-2" evidence="6">
    <location>
        <begin position="134"/>
        <end position="365"/>
    </location>
</feature>